<evidence type="ECO:0000313" key="3">
    <source>
        <dbReference type="Proteomes" id="UP000724874"/>
    </source>
</evidence>
<name>A0A9P5TH00_GYMJU</name>
<dbReference type="AlphaFoldDB" id="A0A9P5TH00"/>
<proteinExistence type="predicted"/>
<feature type="non-terminal residue" evidence="2">
    <location>
        <position position="91"/>
    </location>
</feature>
<feature type="signal peptide" evidence="1">
    <location>
        <begin position="1"/>
        <end position="32"/>
    </location>
</feature>
<reference evidence="2" key="1">
    <citation type="submission" date="2020-11" db="EMBL/GenBank/DDBJ databases">
        <authorList>
            <consortium name="DOE Joint Genome Institute"/>
            <person name="Ahrendt S."/>
            <person name="Riley R."/>
            <person name="Andreopoulos W."/>
            <person name="LaButti K."/>
            <person name="Pangilinan J."/>
            <person name="Ruiz-duenas F.J."/>
            <person name="Barrasa J.M."/>
            <person name="Sanchez-Garcia M."/>
            <person name="Camarero S."/>
            <person name="Miyauchi S."/>
            <person name="Serrano A."/>
            <person name="Linde D."/>
            <person name="Babiker R."/>
            <person name="Drula E."/>
            <person name="Ayuso-Fernandez I."/>
            <person name="Pacheco R."/>
            <person name="Padilla G."/>
            <person name="Ferreira P."/>
            <person name="Barriuso J."/>
            <person name="Kellner H."/>
            <person name="Castanera R."/>
            <person name="Alfaro M."/>
            <person name="Ramirez L."/>
            <person name="Pisabarro A.G."/>
            <person name="Kuo A."/>
            <person name="Tritt A."/>
            <person name="Lipzen A."/>
            <person name="He G."/>
            <person name="Yan M."/>
            <person name="Ng V."/>
            <person name="Cullen D."/>
            <person name="Martin F."/>
            <person name="Rosso M.-N."/>
            <person name="Henrissat B."/>
            <person name="Hibbett D."/>
            <person name="Martinez A.T."/>
            <person name="Grigoriev I.V."/>
        </authorList>
    </citation>
    <scope>NUCLEOTIDE SEQUENCE</scope>
    <source>
        <strain evidence="2">AH 44721</strain>
    </source>
</reference>
<keyword evidence="3" id="KW-1185">Reference proteome</keyword>
<evidence type="ECO:0000313" key="2">
    <source>
        <dbReference type="EMBL" id="KAF8879749.1"/>
    </source>
</evidence>
<sequence length="91" mass="11202">MLVGSIRRRRWGRLRIRMRMRLWMWMWQLVSSSAHDRCFCFCKYHAMADDYYTSNVCVRPQDLALIVIVDTDHRHCGIYRVFHWKSSMQFL</sequence>
<feature type="chain" id="PRO_5040390033" description="Secreted protein" evidence="1">
    <location>
        <begin position="33"/>
        <end position="91"/>
    </location>
</feature>
<evidence type="ECO:0000256" key="1">
    <source>
        <dbReference type="SAM" id="SignalP"/>
    </source>
</evidence>
<dbReference type="EMBL" id="JADNYJ010000146">
    <property type="protein sequence ID" value="KAF8879749.1"/>
    <property type="molecule type" value="Genomic_DNA"/>
</dbReference>
<comment type="caution">
    <text evidence="2">The sequence shown here is derived from an EMBL/GenBank/DDBJ whole genome shotgun (WGS) entry which is preliminary data.</text>
</comment>
<keyword evidence="1" id="KW-0732">Signal</keyword>
<evidence type="ECO:0008006" key="4">
    <source>
        <dbReference type="Google" id="ProtNLM"/>
    </source>
</evidence>
<gene>
    <name evidence="2" type="ORF">CPB84DRAFT_1793021</name>
</gene>
<dbReference type="Proteomes" id="UP000724874">
    <property type="component" value="Unassembled WGS sequence"/>
</dbReference>
<protein>
    <recommendedName>
        <fullName evidence="4">Secreted protein</fullName>
    </recommendedName>
</protein>
<organism evidence="2 3">
    <name type="scientific">Gymnopilus junonius</name>
    <name type="common">Spectacular rustgill mushroom</name>
    <name type="synonym">Gymnopilus spectabilis subsp. junonius</name>
    <dbReference type="NCBI Taxonomy" id="109634"/>
    <lineage>
        <taxon>Eukaryota</taxon>
        <taxon>Fungi</taxon>
        <taxon>Dikarya</taxon>
        <taxon>Basidiomycota</taxon>
        <taxon>Agaricomycotina</taxon>
        <taxon>Agaricomycetes</taxon>
        <taxon>Agaricomycetidae</taxon>
        <taxon>Agaricales</taxon>
        <taxon>Agaricineae</taxon>
        <taxon>Hymenogastraceae</taxon>
        <taxon>Gymnopilus</taxon>
    </lineage>
</organism>
<accession>A0A9P5TH00</accession>